<comment type="caution">
    <text evidence="1">The sequence shown here is derived from an EMBL/GenBank/DDBJ whole genome shotgun (WGS) entry which is preliminary data.</text>
</comment>
<sequence>MYRYQVYFAIAVLSGAASAFPQYVHHVAPQQQYAPVQSHRVPSAVQYQRLQQPHYQSVPVTYAEPSSHLSTASHGAYGQQ</sequence>
<accession>A0AAV1ZR52</accession>
<dbReference type="Proteomes" id="UP001497382">
    <property type="component" value="Unassembled WGS sequence"/>
</dbReference>
<evidence type="ECO:0000313" key="1">
    <source>
        <dbReference type="EMBL" id="CAL1273628.1"/>
    </source>
</evidence>
<feature type="non-terminal residue" evidence="1">
    <location>
        <position position="80"/>
    </location>
</feature>
<reference evidence="1 2" key="1">
    <citation type="submission" date="2024-04" db="EMBL/GenBank/DDBJ databases">
        <authorList>
            <person name="Rising A."/>
            <person name="Reimegard J."/>
            <person name="Sonavane S."/>
            <person name="Akerstrom W."/>
            <person name="Nylinder S."/>
            <person name="Hedman E."/>
            <person name="Kallberg Y."/>
        </authorList>
    </citation>
    <scope>NUCLEOTIDE SEQUENCE [LARGE SCALE GENOMIC DNA]</scope>
</reference>
<keyword evidence="2" id="KW-1185">Reference proteome</keyword>
<name>A0AAV1ZR52_9ARAC</name>
<dbReference type="EMBL" id="CAXIEN010000069">
    <property type="protein sequence ID" value="CAL1273628.1"/>
    <property type="molecule type" value="Genomic_DNA"/>
</dbReference>
<gene>
    <name evidence="1" type="ORF">LARSCL_LOCUS7005</name>
</gene>
<proteinExistence type="predicted"/>
<dbReference type="AlphaFoldDB" id="A0AAV1ZR52"/>
<protein>
    <submittedName>
        <fullName evidence="1">Uncharacterized protein</fullName>
    </submittedName>
</protein>
<evidence type="ECO:0000313" key="2">
    <source>
        <dbReference type="Proteomes" id="UP001497382"/>
    </source>
</evidence>
<organism evidence="1 2">
    <name type="scientific">Larinioides sclopetarius</name>
    <dbReference type="NCBI Taxonomy" id="280406"/>
    <lineage>
        <taxon>Eukaryota</taxon>
        <taxon>Metazoa</taxon>
        <taxon>Ecdysozoa</taxon>
        <taxon>Arthropoda</taxon>
        <taxon>Chelicerata</taxon>
        <taxon>Arachnida</taxon>
        <taxon>Araneae</taxon>
        <taxon>Araneomorphae</taxon>
        <taxon>Entelegynae</taxon>
        <taxon>Araneoidea</taxon>
        <taxon>Araneidae</taxon>
        <taxon>Larinioides</taxon>
    </lineage>
</organism>